<dbReference type="EMBL" id="JAMZMK010007955">
    <property type="protein sequence ID" value="KAI7742596.1"/>
    <property type="molecule type" value="Genomic_DNA"/>
</dbReference>
<feature type="non-terminal residue" evidence="3">
    <location>
        <position position="1"/>
    </location>
</feature>
<protein>
    <submittedName>
        <fullName evidence="3">Uncharacterized protein</fullName>
    </submittedName>
</protein>
<accession>A0AAD5CLA8</accession>
<evidence type="ECO:0000256" key="2">
    <source>
        <dbReference type="SAM" id="SignalP"/>
    </source>
</evidence>
<feature type="chain" id="PRO_5042051612" evidence="2">
    <location>
        <begin position="24"/>
        <end position="126"/>
    </location>
</feature>
<reference evidence="3" key="1">
    <citation type="submission" date="2022-06" db="EMBL/GenBank/DDBJ databases">
        <title>Uncovering the hologenomic basis of an extraordinary plant invasion.</title>
        <authorList>
            <person name="Bieker V.C."/>
            <person name="Martin M.D."/>
            <person name="Gilbert T."/>
            <person name="Hodgins K."/>
            <person name="Battlay P."/>
            <person name="Petersen B."/>
            <person name="Wilson J."/>
        </authorList>
    </citation>
    <scope>NUCLEOTIDE SEQUENCE</scope>
    <source>
        <strain evidence="3">AA19_3_7</strain>
        <tissue evidence="3">Leaf</tissue>
    </source>
</reference>
<name>A0AAD5CLA8_AMBAR</name>
<dbReference type="AlphaFoldDB" id="A0AAD5CLA8"/>
<keyword evidence="4" id="KW-1185">Reference proteome</keyword>
<proteinExistence type="predicted"/>
<gene>
    <name evidence="3" type="ORF">M8C21_011934</name>
</gene>
<organism evidence="3 4">
    <name type="scientific">Ambrosia artemisiifolia</name>
    <name type="common">Common ragweed</name>
    <dbReference type="NCBI Taxonomy" id="4212"/>
    <lineage>
        <taxon>Eukaryota</taxon>
        <taxon>Viridiplantae</taxon>
        <taxon>Streptophyta</taxon>
        <taxon>Embryophyta</taxon>
        <taxon>Tracheophyta</taxon>
        <taxon>Spermatophyta</taxon>
        <taxon>Magnoliopsida</taxon>
        <taxon>eudicotyledons</taxon>
        <taxon>Gunneridae</taxon>
        <taxon>Pentapetalae</taxon>
        <taxon>asterids</taxon>
        <taxon>campanulids</taxon>
        <taxon>Asterales</taxon>
        <taxon>Asteraceae</taxon>
        <taxon>Asteroideae</taxon>
        <taxon>Heliantheae alliance</taxon>
        <taxon>Heliantheae</taxon>
        <taxon>Ambrosia</taxon>
    </lineage>
</organism>
<feature type="signal peptide" evidence="2">
    <location>
        <begin position="1"/>
        <end position="23"/>
    </location>
</feature>
<evidence type="ECO:0000313" key="4">
    <source>
        <dbReference type="Proteomes" id="UP001206925"/>
    </source>
</evidence>
<feature type="region of interest" description="Disordered" evidence="1">
    <location>
        <begin position="39"/>
        <end position="74"/>
    </location>
</feature>
<sequence length="126" mass="13958">KKKKKRTAFFIGLPICLHDLFLGITSSSIKEHPSSSTIANINFTPYHPKSSSTTKRPNPSPPNKTTTVADPSQLLSDPPRHYHCNCSKSLPPAARRLPQSSLLSYAAIAAHRYMYEISAVNQEKLL</sequence>
<evidence type="ECO:0000256" key="1">
    <source>
        <dbReference type="SAM" id="MobiDB-lite"/>
    </source>
</evidence>
<keyword evidence="2" id="KW-0732">Signal</keyword>
<comment type="caution">
    <text evidence="3">The sequence shown here is derived from an EMBL/GenBank/DDBJ whole genome shotgun (WGS) entry which is preliminary data.</text>
</comment>
<evidence type="ECO:0000313" key="3">
    <source>
        <dbReference type="EMBL" id="KAI7742596.1"/>
    </source>
</evidence>
<dbReference type="Proteomes" id="UP001206925">
    <property type="component" value="Unassembled WGS sequence"/>
</dbReference>